<dbReference type="AlphaFoldDB" id="A0A7G2C886"/>
<feature type="compositionally biased region" description="Basic and acidic residues" evidence="1">
    <location>
        <begin position="192"/>
        <end position="202"/>
    </location>
</feature>
<dbReference type="Proteomes" id="UP000515908">
    <property type="component" value="Chromosome 05"/>
</dbReference>
<evidence type="ECO:0000256" key="1">
    <source>
        <dbReference type="SAM" id="MobiDB-lite"/>
    </source>
</evidence>
<feature type="compositionally biased region" description="Low complexity" evidence="1">
    <location>
        <begin position="223"/>
        <end position="245"/>
    </location>
</feature>
<feature type="compositionally biased region" description="Basic and acidic residues" evidence="1">
    <location>
        <begin position="51"/>
        <end position="82"/>
    </location>
</feature>
<name>A0A7G2C886_9TRYP</name>
<keyword evidence="3" id="KW-1185">Reference proteome</keyword>
<feature type="region of interest" description="Disordered" evidence="1">
    <location>
        <begin position="1"/>
        <end position="321"/>
    </location>
</feature>
<dbReference type="VEuPathDB" id="TriTrypDB:ADEAN_000324700"/>
<dbReference type="EMBL" id="LR877149">
    <property type="protein sequence ID" value="CAD2215789.1"/>
    <property type="molecule type" value="Genomic_DNA"/>
</dbReference>
<reference evidence="2 3" key="1">
    <citation type="submission" date="2020-08" db="EMBL/GenBank/DDBJ databases">
        <authorList>
            <person name="Newling K."/>
            <person name="Davey J."/>
            <person name="Forrester S."/>
        </authorList>
    </citation>
    <scope>NUCLEOTIDE SEQUENCE [LARGE SCALE GENOMIC DNA]</scope>
    <source>
        <strain evidence="3">Crithidia deanei Carvalho (ATCC PRA-265)</strain>
    </source>
</reference>
<feature type="compositionally biased region" description="Polar residues" evidence="1">
    <location>
        <begin position="212"/>
        <end position="222"/>
    </location>
</feature>
<evidence type="ECO:0000313" key="3">
    <source>
        <dbReference type="Proteomes" id="UP000515908"/>
    </source>
</evidence>
<feature type="compositionally biased region" description="Basic and acidic residues" evidence="1">
    <location>
        <begin position="97"/>
        <end position="107"/>
    </location>
</feature>
<gene>
    <name evidence="2" type="ORF">ADEAN_000324700</name>
</gene>
<feature type="compositionally biased region" description="Basic and acidic residues" evidence="1">
    <location>
        <begin position="286"/>
        <end position="299"/>
    </location>
</feature>
<feature type="compositionally biased region" description="Acidic residues" evidence="1">
    <location>
        <begin position="311"/>
        <end position="321"/>
    </location>
</feature>
<accession>A0A7G2C886</accession>
<proteinExistence type="predicted"/>
<feature type="compositionally biased region" description="Basic and acidic residues" evidence="1">
    <location>
        <begin position="1"/>
        <end position="16"/>
    </location>
</feature>
<organism evidence="2 3">
    <name type="scientific">Angomonas deanei</name>
    <dbReference type="NCBI Taxonomy" id="59799"/>
    <lineage>
        <taxon>Eukaryota</taxon>
        <taxon>Discoba</taxon>
        <taxon>Euglenozoa</taxon>
        <taxon>Kinetoplastea</taxon>
        <taxon>Metakinetoplastina</taxon>
        <taxon>Trypanosomatida</taxon>
        <taxon>Trypanosomatidae</taxon>
        <taxon>Strigomonadinae</taxon>
        <taxon>Angomonas</taxon>
    </lineage>
</organism>
<evidence type="ECO:0000313" key="2">
    <source>
        <dbReference type="EMBL" id="CAD2215789.1"/>
    </source>
</evidence>
<sequence>MSFHSNHSDSAIHGEDEAAPQRQAPLPPQEEETAADQVIDPSLPITPASSEYHDESLPRSEEDADKKGEEESLKSDSDKVDNDGANFYYTNADEPDDKPFTAEELPQKESFTNPVFGAPHHPVNVFPADADDSEAFRRDSTSAATGYHASVVQTIQPQAEGLHTGSEEPSDHDSSAMVPLRDGSMPNLDPLHTQDEESDHSSAAELPEQEEWNNPTQIDEQQAPSIASSIHSSNNISNSPASSRPFSTVSAGLMRSHPNDLVQQAHSPITPATVGPMGTPLIVKADPFKADPFDSKEPQAAEYNNHVSPFDNEEEENHPRG</sequence>
<protein>
    <submittedName>
        <fullName evidence="2">Uncharacterized protein</fullName>
    </submittedName>
</protein>
<feature type="compositionally biased region" description="Basic and acidic residues" evidence="1">
    <location>
        <begin position="165"/>
        <end position="174"/>
    </location>
</feature>